<sequence>METDKKETGPGGLHLSSEIEKPGTNQPEEQELGDLATDQPLQGDPNADAGNADIGNGDAEGDGNDNDNGKPKEEMKIEGELSDPKKAIGDDLNDATWCQKRCCKCCNICCGKCCTWINNHKCLFWTSVTTLTVIVGLILTAYFLWPREVELCVYPADVKLEEADASLIPPEAYLKLQLPTSVKNENYFAIQLDYITLKVFYDDVHVAESTKHNVDVDLKDTTDIVWSVESLIKPDKVAKVVQLLIKDCGQENGRVPLVLKIDSKLTTLNYRITYDLNVKPKCPTIQKPEPPKLPEPPKPPSPTSGGLVSGGGSSGGISGGIVGGISSGSDGGSSSGGGIVGGKITGGFNSYVDEGGFSGGGVPGDELHRLHRHRYVYRRQQQQQQHDVSTLNDKKEKIKDKIEEALEPECKAFITYD</sequence>
<feature type="region of interest" description="Disordered" evidence="1">
    <location>
        <begin position="281"/>
        <end position="313"/>
    </location>
</feature>
<proteinExistence type="predicted"/>
<name>A0A7S2XHA1_9EUKA</name>
<feature type="transmembrane region" description="Helical" evidence="2">
    <location>
        <begin position="122"/>
        <end position="145"/>
    </location>
</feature>
<protein>
    <submittedName>
        <fullName evidence="3">Uncharacterized protein</fullName>
    </submittedName>
</protein>
<organism evidence="3">
    <name type="scientific">Lotharella oceanica</name>
    <dbReference type="NCBI Taxonomy" id="641309"/>
    <lineage>
        <taxon>Eukaryota</taxon>
        <taxon>Sar</taxon>
        <taxon>Rhizaria</taxon>
        <taxon>Cercozoa</taxon>
        <taxon>Chlorarachniophyceae</taxon>
        <taxon>Lotharella</taxon>
    </lineage>
</organism>
<evidence type="ECO:0000256" key="1">
    <source>
        <dbReference type="SAM" id="MobiDB-lite"/>
    </source>
</evidence>
<gene>
    <name evidence="3" type="ORF">LSP00402_LOCUS22588</name>
</gene>
<dbReference type="EMBL" id="HBHP01036723">
    <property type="protein sequence ID" value="CAD9778572.1"/>
    <property type="molecule type" value="Transcribed_RNA"/>
</dbReference>
<keyword evidence="2" id="KW-0812">Transmembrane</keyword>
<evidence type="ECO:0000256" key="2">
    <source>
        <dbReference type="SAM" id="Phobius"/>
    </source>
</evidence>
<accession>A0A7S2XHA1</accession>
<reference evidence="3" key="1">
    <citation type="submission" date="2021-01" db="EMBL/GenBank/DDBJ databases">
        <authorList>
            <person name="Corre E."/>
            <person name="Pelletier E."/>
            <person name="Niang G."/>
            <person name="Scheremetjew M."/>
            <person name="Finn R."/>
            <person name="Kale V."/>
            <person name="Holt S."/>
            <person name="Cochrane G."/>
            <person name="Meng A."/>
            <person name="Brown T."/>
            <person name="Cohen L."/>
        </authorList>
    </citation>
    <scope>NUCLEOTIDE SEQUENCE</scope>
    <source>
        <strain evidence="3">CCMP622</strain>
    </source>
</reference>
<dbReference type="AlphaFoldDB" id="A0A7S2XHA1"/>
<keyword evidence="2" id="KW-1133">Transmembrane helix</keyword>
<feature type="compositionally biased region" description="Pro residues" evidence="1">
    <location>
        <begin position="291"/>
        <end position="302"/>
    </location>
</feature>
<keyword evidence="2" id="KW-0472">Membrane</keyword>
<dbReference type="Gene3D" id="2.60.40.1820">
    <property type="match status" value="1"/>
</dbReference>
<feature type="compositionally biased region" description="Low complexity" evidence="1">
    <location>
        <begin position="43"/>
        <end position="57"/>
    </location>
</feature>
<feature type="compositionally biased region" description="Basic and acidic residues" evidence="1">
    <location>
        <begin position="67"/>
        <end position="85"/>
    </location>
</feature>
<feature type="region of interest" description="Disordered" evidence="1">
    <location>
        <begin position="1"/>
        <end position="85"/>
    </location>
</feature>
<evidence type="ECO:0000313" key="3">
    <source>
        <dbReference type="EMBL" id="CAD9778572.1"/>
    </source>
</evidence>